<accession>A0A3M7R6B6</accession>
<evidence type="ECO:0000313" key="1">
    <source>
        <dbReference type="EMBL" id="RNA19100.1"/>
    </source>
</evidence>
<keyword evidence="2" id="KW-1185">Reference proteome</keyword>
<evidence type="ECO:0000313" key="2">
    <source>
        <dbReference type="Proteomes" id="UP000276133"/>
    </source>
</evidence>
<proteinExistence type="predicted"/>
<dbReference type="AlphaFoldDB" id="A0A3M7R6B6"/>
<dbReference type="OrthoDB" id="10206196at2759"/>
<dbReference type="Proteomes" id="UP000276133">
    <property type="component" value="Unassembled WGS sequence"/>
</dbReference>
<sequence>MGMLKSLASMLKSFDSMLYPKTYKNSKDNEIPKLNASRRVYNGVDLLSDVDGYPIHIWATKCLDVLFTSEETKNCVLFIIVDAFNTKGRRLYSLKNALLDSLNVVEIAGYRRNRPKLIK</sequence>
<comment type="caution">
    <text evidence="1">The sequence shown here is derived from an EMBL/GenBank/DDBJ whole genome shotgun (WGS) entry which is preliminary data.</text>
</comment>
<organism evidence="1 2">
    <name type="scientific">Brachionus plicatilis</name>
    <name type="common">Marine rotifer</name>
    <name type="synonym">Brachionus muelleri</name>
    <dbReference type="NCBI Taxonomy" id="10195"/>
    <lineage>
        <taxon>Eukaryota</taxon>
        <taxon>Metazoa</taxon>
        <taxon>Spiralia</taxon>
        <taxon>Gnathifera</taxon>
        <taxon>Rotifera</taxon>
        <taxon>Eurotatoria</taxon>
        <taxon>Monogononta</taxon>
        <taxon>Pseudotrocha</taxon>
        <taxon>Ploima</taxon>
        <taxon>Brachionidae</taxon>
        <taxon>Brachionus</taxon>
    </lineage>
</organism>
<dbReference type="EMBL" id="REGN01004101">
    <property type="protein sequence ID" value="RNA19100.1"/>
    <property type="molecule type" value="Genomic_DNA"/>
</dbReference>
<gene>
    <name evidence="1" type="ORF">BpHYR1_049263</name>
</gene>
<name>A0A3M7R6B6_BRAPC</name>
<reference evidence="1 2" key="1">
    <citation type="journal article" date="2018" name="Sci. Rep.">
        <title>Genomic signatures of local adaptation to the degree of environmental predictability in rotifers.</title>
        <authorList>
            <person name="Franch-Gras L."/>
            <person name="Hahn C."/>
            <person name="Garcia-Roger E.M."/>
            <person name="Carmona M.J."/>
            <person name="Serra M."/>
            <person name="Gomez A."/>
        </authorList>
    </citation>
    <scope>NUCLEOTIDE SEQUENCE [LARGE SCALE GENOMIC DNA]</scope>
    <source>
        <strain evidence="1">HYR1</strain>
    </source>
</reference>
<protein>
    <submittedName>
        <fullName evidence="1">Uncharacterized protein</fullName>
    </submittedName>
</protein>